<accession>A0A927M6C1</accession>
<dbReference type="EMBL" id="JADBEB010000001">
    <property type="protein sequence ID" value="MBE1487556.1"/>
    <property type="molecule type" value="Genomic_DNA"/>
</dbReference>
<evidence type="ECO:0000313" key="2">
    <source>
        <dbReference type="EMBL" id="MBE1487556.1"/>
    </source>
</evidence>
<gene>
    <name evidence="2" type="ORF">H4W31_003194</name>
</gene>
<dbReference type="Gene3D" id="2.60.20.10">
    <property type="entry name" value="Crystallins"/>
    <property type="match status" value="1"/>
</dbReference>
<dbReference type="RefSeq" id="WP_192767380.1">
    <property type="nucleotide sequence ID" value="NZ_JADBEB010000001.1"/>
</dbReference>
<dbReference type="AlphaFoldDB" id="A0A927M6C1"/>
<evidence type="ECO:0008006" key="4">
    <source>
        <dbReference type="Google" id="ProtNLM"/>
    </source>
</evidence>
<comment type="caution">
    <text evidence="2">The sequence shown here is derived from an EMBL/GenBank/DDBJ whole genome shotgun (WGS) entry which is preliminary data.</text>
</comment>
<dbReference type="Pfam" id="PF03995">
    <property type="entry name" value="Inhibitor_I36"/>
    <property type="match status" value="1"/>
</dbReference>
<reference evidence="2" key="1">
    <citation type="submission" date="2020-10" db="EMBL/GenBank/DDBJ databases">
        <title>Sequencing the genomes of 1000 actinobacteria strains.</title>
        <authorList>
            <person name="Klenk H.-P."/>
        </authorList>
    </citation>
    <scope>NUCLEOTIDE SEQUENCE</scope>
    <source>
        <strain evidence="2">DSM 46832</strain>
    </source>
</reference>
<evidence type="ECO:0000256" key="1">
    <source>
        <dbReference type="SAM" id="SignalP"/>
    </source>
</evidence>
<feature type="chain" id="PRO_5037734465" description="Peptidase inhibitor family I36" evidence="1">
    <location>
        <begin position="30"/>
        <end position="130"/>
    </location>
</feature>
<keyword evidence="3" id="KW-1185">Reference proteome</keyword>
<proteinExistence type="predicted"/>
<protein>
    <recommendedName>
        <fullName evidence="4">Peptidase inhibitor family I36</fullName>
    </recommendedName>
</protein>
<sequence>MLTRGLRSALLIAGVSVATLIATATVATAGPASVSADPCPSRALCLYEGSNFTGEMFAATSLNPAGICVSLVDHGWGDRAHSAINTHNTSAQMFMNDDCVGGPYQVPGNSSLSSFGTFTPESVWVPYRGS</sequence>
<feature type="signal peptide" evidence="1">
    <location>
        <begin position="1"/>
        <end position="29"/>
    </location>
</feature>
<dbReference type="Proteomes" id="UP000649753">
    <property type="component" value="Unassembled WGS sequence"/>
</dbReference>
<keyword evidence="1" id="KW-0732">Signal</keyword>
<evidence type="ECO:0000313" key="3">
    <source>
        <dbReference type="Proteomes" id="UP000649753"/>
    </source>
</evidence>
<organism evidence="2 3">
    <name type="scientific">Plantactinospora soyae</name>
    <dbReference type="NCBI Taxonomy" id="1544732"/>
    <lineage>
        <taxon>Bacteria</taxon>
        <taxon>Bacillati</taxon>
        <taxon>Actinomycetota</taxon>
        <taxon>Actinomycetes</taxon>
        <taxon>Micromonosporales</taxon>
        <taxon>Micromonosporaceae</taxon>
        <taxon>Plantactinospora</taxon>
    </lineage>
</organism>
<name>A0A927M6C1_9ACTN</name>